<dbReference type="PANTHER" id="PTHR43451:SF1">
    <property type="entry name" value="ACETYLTRANSFERASE"/>
    <property type="match status" value="1"/>
</dbReference>
<dbReference type="PROSITE" id="PS51186">
    <property type="entry name" value="GNAT"/>
    <property type="match status" value="1"/>
</dbReference>
<organism evidence="2 3">
    <name type="scientific">Neptuniibacter caesariensis</name>
    <dbReference type="NCBI Taxonomy" id="207954"/>
    <lineage>
        <taxon>Bacteria</taxon>
        <taxon>Pseudomonadati</taxon>
        <taxon>Pseudomonadota</taxon>
        <taxon>Gammaproteobacteria</taxon>
        <taxon>Oceanospirillales</taxon>
        <taxon>Oceanospirillaceae</taxon>
        <taxon>Neptuniibacter</taxon>
    </lineage>
</organism>
<dbReference type="OrthoDB" id="5355033at2"/>
<dbReference type="PANTHER" id="PTHR43451">
    <property type="entry name" value="ACETYLTRANSFERASE (GNAT) FAMILY PROTEIN"/>
    <property type="match status" value="1"/>
</dbReference>
<name>A0A7U8C795_NEPCE</name>
<dbReference type="SUPFAM" id="SSF55729">
    <property type="entry name" value="Acyl-CoA N-acyltransferases (Nat)"/>
    <property type="match status" value="1"/>
</dbReference>
<dbReference type="Proteomes" id="UP000002171">
    <property type="component" value="Unassembled WGS sequence"/>
</dbReference>
<proteinExistence type="predicted"/>
<gene>
    <name evidence="2" type="ORF">MED92_05658</name>
</gene>
<dbReference type="Gene3D" id="3.40.630.30">
    <property type="match status" value="1"/>
</dbReference>
<evidence type="ECO:0000259" key="1">
    <source>
        <dbReference type="PROSITE" id="PS51186"/>
    </source>
</evidence>
<evidence type="ECO:0000313" key="3">
    <source>
        <dbReference type="Proteomes" id="UP000002171"/>
    </source>
</evidence>
<keyword evidence="3" id="KW-1185">Reference proteome</keyword>
<dbReference type="CDD" id="cd04301">
    <property type="entry name" value="NAT_SF"/>
    <property type="match status" value="1"/>
</dbReference>
<sequence>MKIQNYSADFAEQIAELFFASVHNIDNSMYNPAQRQVWAPEPIDYIAWTKRLEKKQPFIALINERLAGFIELDPDGHIDCCYTHPEYQHRGVATALYAHLETVAKSRGMNHLYVEASLVAKPFFEKQGFTLIKENQIERNGVILCNFTMEKWISEHK</sequence>
<dbReference type="GO" id="GO:0016747">
    <property type="term" value="F:acyltransferase activity, transferring groups other than amino-acyl groups"/>
    <property type="evidence" value="ECO:0007669"/>
    <property type="project" value="InterPro"/>
</dbReference>
<dbReference type="InterPro" id="IPR052564">
    <property type="entry name" value="N-acetyltrans/Recomb-assoc"/>
</dbReference>
<protein>
    <recommendedName>
        <fullName evidence="1">N-acetyltransferase domain-containing protein</fullName>
    </recommendedName>
</protein>
<comment type="caution">
    <text evidence="2">The sequence shown here is derived from an EMBL/GenBank/DDBJ whole genome shotgun (WGS) entry which is preliminary data.</text>
</comment>
<dbReference type="InterPro" id="IPR000182">
    <property type="entry name" value="GNAT_dom"/>
</dbReference>
<dbReference type="AlphaFoldDB" id="A0A7U8C795"/>
<accession>A0A7U8C795</accession>
<dbReference type="InterPro" id="IPR016181">
    <property type="entry name" value="Acyl_CoA_acyltransferase"/>
</dbReference>
<dbReference type="Pfam" id="PF13673">
    <property type="entry name" value="Acetyltransf_10"/>
    <property type="match status" value="1"/>
</dbReference>
<feature type="domain" description="N-acetyltransferase" evidence="1">
    <location>
        <begin position="1"/>
        <end position="154"/>
    </location>
</feature>
<dbReference type="EMBL" id="AAOW01000002">
    <property type="protein sequence ID" value="EAR62579.1"/>
    <property type="molecule type" value="Genomic_DNA"/>
</dbReference>
<evidence type="ECO:0000313" key="2">
    <source>
        <dbReference type="EMBL" id="EAR62579.1"/>
    </source>
</evidence>
<reference evidence="2 3" key="1">
    <citation type="submission" date="2006-02" db="EMBL/GenBank/DDBJ databases">
        <authorList>
            <person name="Pinhassi J."/>
            <person name="Pedros-Alio C."/>
            <person name="Ferriera S."/>
            <person name="Johnson J."/>
            <person name="Kravitz S."/>
            <person name="Halpern A."/>
            <person name="Remington K."/>
            <person name="Beeson K."/>
            <person name="Tran B."/>
            <person name="Rogers Y.-H."/>
            <person name="Friedman R."/>
            <person name="Venter J.C."/>
        </authorList>
    </citation>
    <scope>NUCLEOTIDE SEQUENCE [LARGE SCALE GENOMIC DNA]</scope>
    <source>
        <strain evidence="2 3">MED92</strain>
    </source>
</reference>
<dbReference type="RefSeq" id="WP_007021597.1">
    <property type="nucleotide sequence ID" value="NZ_CH724126.1"/>
</dbReference>